<dbReference type="Gene3D" id="1.10.10.10">
    <property type="entry name" value="Winged helix-like DNA-binding domain superfamily/Winged helix DNA-binding domain"/>
    <property type="match status" value="1"/>
</dbReference>
<evidence type="ECO:0000256" key="1">
    <source>
        <dbReference type="ARBA" id="ARBA00009437"/>
    </source>
</evidence>
<sequence>MNIISINSNIGIRHLRAALAVGDERSFVRAAERLGVVPSALTETIRQIEELAGVALFDRKSRPVAVTDAGRDFLSSARTIVSMFDQSLNGLKEAGGLKRGRVAIGAAPSVVLGILAQTVRLFRREHPGIDLVIHDDVADRVAELVQDHTVDFGIVARGLSSPDLVQTPIARDPFGLVCHASHALAGKDGPLLLSDIAPQDVISLQGGTGIARILGACEELPDMLRRGPIECHSTISQLMLVAQNVGVALLPQLAAGVMANENIRFLPIADLRVEREISLIHLKRTVLSPAAAAFILALKAQLNRK</sequence>
<organism evidence="6 7">
    <name type="scientific">Pararhizobium polonicum</name>
    <dbReference type="NCBI Taxonomy" id="1612624"/>
    <lineage>
        <taxon>Bacteria</taxon>
        <taxon>Pseudomonadati</taxon>
        <taxon>Pseudomonadota</taxon>
        <taxon>Alphaproteobacteria</taxon>
        <taxon>Hyphomicrobiales</taxon>
        <taxon>Rhizobiaceae</taxon>
        <taxon>Rhizobium/Agrobacterium group</taxon>
        <taxon>Pararhizobium</taxon>
    </lineage>
</organism>
<evidence type="ECO:0000256" key="4">
    <source>
        <dbReference type="ARBA" id="ARBA00023163"/>
    </source>
</evidence>
<dbReference type="Pfam" id="PF03466">
    <property type="entry name" value="LysR_substrate"/>
    <property type="match status" value="1"/>
</dbReference>
<dbReference type="PANTHER" id="PTHR30419">
    <property type="entry name" value="HTH-TYPE TRANSCRIPTIONAL REGULATOR YBHD"/>
    <property type="match status" value="1"/>
</dbReference>
<keyword evidence="3" id="KW-0238">DNA-binding</keyword>
<dbReference type="InterPro" id="IPR005119">
    <property type="entry name" value="LysR_subst-bd"/>
</dbReference>
<dbReference type="GO" id="GO:0003677">
    <property type="term" value="F:DNA binding"/>
    <property type="evidence" value="ECO:0007669"/>
    <property type="project" value="UniProtKB-KW"/>
</dbReference>
<dbReference type="AlphaFoldDB" id="A0A1C7P0S4"/>
<keyword evidence="4" id="KW-0804">Transcription</keyword>
<protein>
    <recommendedName>
        <fullName evidence="5">HTH lysR-type domain-containing protein</fullName>
    </recommendedName>
</protein>
<evidence type="ECO:0000256" key="3">
    <source>
        <dbReference type="ARBA" id="ARBA00023125"/>
    </source>
</evidence>
<dbReference type="GO" id="GO:0005829">
    <property type="term" value="C:cytosol"/>
    <property type="evidence" value="ECO:0007669"/>
    <property type="project" value="TreeGrafter"/>
</dbReference>
<proteinExistence type="inferred from homology"/>
<dbReference type="SUPFAM" id="SSF46785">
    <property type="entry name" value="Winged helix' DNA-binding domain"/>
    <property type="match status" value="1"/>
</dbReference>
<dbReference type="PANTHER" id="PTHR30419:SF8">
    <property type="entry name" value="NITROGEN ASSIMILATION TRANSCRIPTIONAL ACTIVATOR-RELATED"/>
    <property type="match status" value="1"/>
</dbReference>
<dbReference type="InterPro" id="IPR036390">
    <property type="entry name" value="WH_DNA-bd_sf"/>
</dbReference>
<evidence type="ECO:0000259" key="5">
    <source>
        <dbReference type="PROSITE" id="PS50931"/>
    </source>
</evidence>
<dbReference type="PROSITE" id="PS50931">
    <property type="entry name" value="HTH_LYSR"/>
    <property type="match status" value="1"/>
</dbReference>
<reference evidence="6 7" key="1">
    <citation type="journal article" date="2016" name="Syst. Appl. Microbiol.">
        <title>Pararhizobium polonicum sp. nov. isolated from tumors on stone fruit rootstocks.</title>
        <authorList>
            <person name="Pulawska J."/>
            <person name="Kuzmanovic N."/>
            <person name="Willems A."/>
            <person name="Pothier J.F."/>
        </authorList>
    </citation>
    <scope>NUCLEOTIDE SEQUENCE [LARGE SCALE GENOMIC DNA]</scope>
    <source>
        <strain evidence="6 7">F5.1</strain>
    </source>
</reference>
<dbReference type="EMBL" id="LGLV01000008">
    <property type="protein sequence ID" value="OBZ94913.1"/>
    <property type="molecule type" value="Genomic_DNA"/>
</dbReference>
<dbReference type="SUPFAM" id="SSF53850">
    <property type="entry name" value="Periplasmic binding protein-like II"/>
    <property type="match status" value="1"/>
</dbReference>
<dbReference type="OrthoDB" id="8437302at2"/>
<comment type="caution">
    <text evidence="6">The sequence shown here is derived from an EMBL/GenBank/DDBJ whole genome shotgun (WGS) entry which is preliminary data.</text>
</comment>
<evidence type="ECO:0000313" key="6">
    <source>
        <dbReference type="EMBL" id="OBZ94913.1"/>
    </source>
</evidence>
<evidence type="ECO:0000256" key="2">
    <source>
        <dbReference type="ARBA" id="ARBA00023015"/>
    </source>
</evidence>
<dbReference type="InterPro" id="IPR000847">
    <property type="entry name" value="LysR_HTH_N"/>
</dbReference>
<evidence type="ECO:0000313" key="7">
    <source>
        <dbReference type="Proteomes" id="UP000093111"/>
    </source>
</evidence>
<dbReference type="Proteomes" id="UP000093111">
    <property type="component" value="Unassembled WGS sequence"/>
</dbReference>
<feature type="domain" description="HTH lysR-type" evidence="5">
    <location>
        <begin position="10"/>
        <end position="67"/>
    </location>
</feature>
<comment type="similarity">
    <text evidence="1">Belongs to the LysR transcriptional regulatory family.</text>
</comment>
<keyword evidence="2" id="KW-0805">Transcription regulation</keyword>
<accession>A0A1C7P0S4</accession>
<dbReference type="InterPro" id="IPR036388">
    <property type="entry name" value="WH-like_DNA-bd_sf"/>
</dbReference>
<dbReference type="RefSeq" id="WP_068954737.1">
    <property type="nucleotide sequence ID" value="NZ_LGLV01000008.1"/>
</dbReference>
<dbReference type="InterPro" id="IPR050950">
    <property type="entry name" value="HTH-type_LysR_regulators"/>
</dbReference>
<dbReference type="GO" id="GO:0003700">
    <property type="term" value="F:DNA-binding transcription factor activity"/>
    <property type="evidence" value="ECO:0007669"/>
    <property type="project" value="InterPro"/>
</dbReference>
<dbReference type="Pfam" id="PF00126">
    <property type="entry name" value="HTH_1"/>
    <property type="match status" value="1"/>
</dbReference>
<keyword evidence="7" id="KW-1185">Reference proteome</keyword>
<dbReference type="PATRIC" id="fig|1612624.7.peg.4707"/>
<name>A0A1C7P0S4_9HYPH</name>
<dbReference type="Gene3D" id="3.40.190.10">
    <property type="entry name" value="Periplasmic binding protein-like II"/>
    <property type="match status" value="2"/>
</dbReference>
<dbReference type="STRING" id="1612624.ADU59_13985"/>
<gene>
    <name evidence="6" type="ORF">ADU59_13985</name>
</gene>